<dbReference type="Gene3D" id="3.60.21.10">
    <property type="match status" value="1"/>
</dbReference>
<dbReference type="Proteomes" id="UP000827754">
    <property type="component" value="Segment"/>
</dbReference>
<dbReference type="SUPFAM" id="SSF56300">
    <property type="entry name" value="Metallo-dependent phosphatases"/>
    <property type="match status" value="1"/>
</dbReference>
<accession>A0AAE8XQ30</accession>
<dbReference type="InterPro" id="IPR024654">
    <property type="entry name" value="Calcineurin-like_PHP_lpxH"/>
</dbReference>
<dbReference type="Pfam" id="PF12850">
    <property type="entry name" value="Metallophos_2"/>
    <property type="match status" value="1"/>
</dbReference>
<evidence type="ECO:0000313" key="2">
    <source>
        <dbReference type="EMBL" id="UAW53345.1"/>
    </source>
</evidence>
<evidence type="ECO:0000313" key="3">
    <source>
        <dbReference type="Proteomes" id="UP000827754"/>
    </source>
</evidence>
<gene>
    <name evidence="2" type="ORF">pEaSNUABM30_00227</name>
</gene>
<feature type="domain" description="Calcineurin-like phosphoesterase" evidence="1">
    <location>
        <begin position="5"/>
        <end position="140"/>
    </location>
</feature>
<sequence>MNIFTSDTHYGAERTLQFSRRPFGSVLEMDKTMLDRCNEIATEKDTLYHVGDFGSYEMVQHICAPVILICGNYEINDMHKQFASDFDAFRAHLMRLGFVDVVRDSLEVDGMYLNHYPTKRRVDQFSLFGHIHGLQMVKRNALNVGVDCHHYAPVDAERLQFFRNAIENHYDEDVFGS</sequence>
<dbReference type="EMBL" id="MZ443778">
    <property type="protein sequence ID" value="UAW53345.1"/>
    <property type="molecule type" value="Genomic_DNA"/>
</dbReference>
<keyword evidence="3" id="KW-1185">Reference proteome</keyword>
<dbReference type="InterPro" id="IPR029052">
    <property type="entry name" value="Metallo-depent_PP-like"/>
</dbReference>
<proteinExistence type="predicted"/>
<reference evidence="2 3" key="1">
    <citation type="submission" date="2021-06" db="EMBL/GenBank/DDBJ databases">
        <title>Complete genome sequence of Erwinia phage pEa_SNUABM_30.</title>
        <authorList>
            <person name="Kim S.G."/>
            <person name="Park S.C."/>
        </authorList>
    </citation>
    <scope>NUCLEOTIDE SEQUENCE [LARGE SCALE GENOMIC DNA]</scope>
</reference>
<name>A0AAE8XQ30_9CAUD</name>
<organism evidence="2 3">
    <name type="scientific">Erwinia phage pEa_SNUABM_30</name>
    <dbReference type="NCBI Taxonomy" id="2869553"/>
    <lineage>
        <taxon>Viruses</taxon>
        <taxon>Duplodnaviria</taxon>
        <taxon>Heunggongvirae</taxon>
        <taxon>Uroviricota</taxon>
        <taxon>Caudoviricetes</taxon>
        <taxon>Alexandravirus</taxon>
        <taxon>Alexandravirus SNUABM30</taxon>
    </lineage>
</organism>
<protein>
    <recommendedName>
        <fullName evidence="1">Calcineurin-like phosphoesterase domain-containing protein</fullName>
    </recommendedName>
</protein>
<evidence type="ECO:0000259" key="1">
    <source>
        <dbReference type="Pfam" id="PF12850"/>
    </source>
</evidence>